<evidence type="ECO:0000313" key="1">
    <source>
        <dbReference type="EMBL" id="KAJ0016980.1"/>
    </source>
</evidence>
<protein>
    <submittedName>
        <fullName evidence="1">Uncharacterized protein</fullName>
    </submittedName>
</protein>
<dbReference type="EMBL" id="CM047747">
    <property type="protein sequence ID" value="KAJ0016980.1"/>
    <property type="molecule type" value="Genomic_DNA"/>
</dbReference>
<reference evidence="2" key="1">
    <citation type="journal article" date="2023" name="G3 (Bethesda)">
        <title>Genome assembly and association tests identify interacting loci associated with vigor, precocity, and sex in interspecific pistachio rootstocks.</title>
        <authorList>
            <person name="Palmer W."/>
            <person name="Jacygrad E."/>
            <person name="Sagayaradj S."/>
            <person name="Cavanaugh K."/>
            <person name="Han R."/>
            <person name="Bertier L."/>
            <person name="Beede B."/>
            <person name="Kafkas S."/>
            <person name="Golino D."/>
            <person name="Preece J."/>
            <person name="Michelmore R."/>
        </authorList>
    </citation>
    <scope>NUCLEOTIDE SEQUENCE [LARGE SCALE GENOMIC DNA]</scope>
</reference>
<evidence type="ECO:0000313" key="2">
    <source>
        <dbReference type="Proteomes" id="UP001163603"/>
    </source>
</evidence>
<organism evidence="1 2">
    <name type="scientific">Pistacia integerrima</name>
    <dbReference type="NCBI Taxonomy" id="434235"/>
    <lineage>
        <taxon>Eukaryota</taxon>
        <taxon>Viridiplantae</taxon>
        <taxon>Streptophyta</taxon>
        <taxon>Embryophyta</taxon>
        <taxon>Tracheophyta</taxon>
        <taxon>Spermatophyta</taxon>
        <taxon>Magnoliopsida</taxon>
        <taxon>eudicotyledons</taxon>
        <taxon>Gunneridae</taxon>
        <taxon>Pentapetalae</taxon>
        <taxon>rosids</taxon>
        <taxon>malvids</taxon>
        <taxon>Sapindales</taxon>
        <taxon>Anacardiaceae</taxon>
        <taxon>Pistacia</taxon>
    </lineage>
</organism>
<accession>A0ACC0XHK8</accession>
<comment type="caution">
    <text evidence="1">The sequence shown here is derived from an EMBL/GenBank/DDBJ whole genome shotgun (WGS) entry which is preliminary data.</text>
</comment>
<gene>
    <name evidence="1" type="ORF">Pint_09420</name>
</gene>
<proteinExistence type="predicted"/>
<keyword evidence="2" id="KW-1185">Reference proteome</keyword>
<sequence length="107" mass="12222">MWKIPTGVAEQGEDICMAAVREVKEETSIDAEFVEVLAFRNLANFFPYAHMVRPGCRSIRCLMQLSPFEFGKCYSKDNRKQYAVIALHVFYIHACSSIRMSSYCIVG</sequence>
<name>A0ACC0XHK8_9ROSI</name>
<dbReference type="Proteomes" id="UP001163603">
    <property type="component" value="Chromosome 12"/>
</dbReference>